<feature type="domain" description="PA" evidence="13">
    <location>
        <begin position="444"/>
        <end position="536"/>
    </location>
</feature>
<organism evidence="14">
    <name type="scientific">Nakamurella sp. A5-74</name>
    <dbReference type="NCBI Taxonomy" id="3158264"/>
    <lineage>
        <taxon>Bacteria</taxon>
        <taxon>Bacillati</taxon>
        <taxon>Actinomycetota</taxon>
        <taxon>Actinomycetes</taxon>
        <taxon>Nakamurellales</taxon>
        <taxon>Nakamurellaceae</taxon>
        <taxon>Nakamurella</taxon>
    </lineage>
</organism>
<gene>
    <name evidence="14" type="ORF">ABLG96_07150</name>
</gene>
<evidence type="ECO:0000256" key="1">
    <source>
        <dbReference type="ARBA" id="ARBA00011073"/>
    </source>
</evidence>
<dbReference type="InterPro" id="IPR023827">
    <property type="entry name" value="Peptidase_S8_Asp-AS"/>
</dbReference>
<keyword evidence="2" id="KW-0964">Secreted</keyword>
<feature type="signal peptide" evidence="11">
    <location>
        <begin position="1"/>
        <end position="18"/>
    </location>
</feature>
<dbReference type="GO" id="GO:0006508">
    <property type="term" value="P:proteolysis"/>
    <property type="evidence" value="ECO:0007669"/>
    <property type="project" value="UniProtKB-KW"/>
</dbReference>
<dbReference type="InterPro" id="IPR050131">
    <property type="entry name" value="Peptidase_S8_subtilisin-like"/>
</dbReference>
<evidence type="ECO:0000259" key="12">
    <source>
        <dbReference type="Pfam" id="PF00082"/>
    </source>
</evidence>
<feature type="domain" description="Peptidase S8/S53" evidence="12">
    <location>
        <begin position="182"/>
        <end position="656"/>
    </location>
</feature>
<sequence>MIAASVVVAMAVAPAAQAAPAGSSGPSGSGYTPAEPGPYKVGHAVSDGKLKFEVKKADEAADVDVFVKFTGLSSYSAWTGQKARGDEAARNASLAKRAAIKGTAKSVLGAARAVDPQAKVIYTSTNLVPGVAIRASGKALKALVNRRDVVNIARLVPKTVSNAGAAQLTRVLNTWQSTKALGDDVKVGIIDTGIDYTHADFGGPGTVAAYTAAEQTSDGAWTPDPDTNVVGGYDFAGDDYNANEAATATPAPDPNPLDCNSHGTHVSGTVAGRGVAADGSTFVGDYTKLTKTSLEALRIGPGMAPNASLYGLKVFGCEGSTNLTGEALNWALDPNGDGNFSDHLDIVNLSLGSDFATEDDPDNELVDTLAATGVLPVIAMGNGGDTTDVGGAPGNAVRALSVANSVDAFSLLDGIKATAPASVVGTYAGQVSVAYPWATAPPVSGTVATIPGSNADGCTALSAGDAAKVAGKIAWLEWDDNDSTRRCGSVARSGNVKAAGAIGAVFTSTLNTFAAGITGDKTIPVFQMTRDTTDALRASATAGTLELTFDGSLVGTVKFFDNAATDTLNSSSSRGPRGVRGGIVKPDVAAPGTSITSAGMGTGAQPLTISGTSMATPHVAGIAALVKQVHPTWTTEQIKASIMNTAGNDVYTGPNKTGLKYAPNRVGSGRVDALNAVNNDLLVYSASRTGGVSVSFGLRLPAISEASSVTSQKVKIQNTASVGRNVTASYLAGNTNPGIAYTVSPSTLYVGARATAEVTVTMTVKPALLRHKIDPTMDVTQLNAYTGLTEPRQFVADASGRLIVKDSTTGASLRVPVYGTAEATSTTKAAKGTLAGKPAITLTGKGNNGPDKTLVSVLAYGGSNGILPRCTETSQGGCVGITSERAADLQNVGIGSAKGPSGTYEDGYLWFGLQTRLPWATIGHSTVPYVNIYLAGDNRNGVGSYTIYGLASPEGASGQNDVMMAATQDNRTGDLVSVMPFNYSYGDVDTNVFDTNTLLLPTDPAALGITKSTVNFGISYKVGIYSNFTGLTFDEIYVPTFNVTQPLVSTGAPIYSDQGGTAIPIVLGRYAKAGQQAMVVHLHGQPTRKVDIVTVK</sequence>
<dbReference type="InterPro" id="IPR022398">
    <property type="entry name" value="Peptidase_S8_His-AS"/>
</dbReference>
<evidence type="ECO:0000256" key="7">
    <source>
        <dbReference type="PIRSR" id="PIRSR615500-1"/>
    </source>
</evidence>
<evidence type="ECO:0000259" key="13">
    <source>
        <dbReference type="Pfam" id="PF02225"/>
    </source>
</evidence>
<dbReference type="GO" id="GO:0004252">
    <property type="term" value="F:serine-type endopeptidase activity"/>
    <property type="evidence" value="ECO:0007669"/>
    <property type="project" value="UniProtKB-UniRule"/>
</dbReference>
<evidence type="ECO:0000256" key="2">
    <source>
        <dbReference type="ARBA" id="ARBA00022512"/>
    </source>
</evidence>
<evidence type="ECO:0000313" key="14">
    <source>
        <dbReference type="EMBL" id="XCG65068.1"/>
    </source>
</evidence>
<reference evidence="14" key="1">
    <citation type="submission" date="2024-05" db="EMBL/GenBank/DDBJ databases">
        <authorList>
            <person name="Cai S.Y."/>
            <person name="Jin L.M."/>
            <person name="Li H.R."/>
        </authorList>
    </citation>
    <scope>NUCLEOTIDE SEQUENCE</scope>
    <source>
        <strain evidence="14">A5-74</strain>
    </source>
</reference>
<keyword evidence="2" id="KW-0134">Cell wall</keyword>
<evidence type="ECO:0000256" key="3">
    <source>
        <dbReference type="ARBA" id="ARBA00022670"/>
    </source>
</evidence>
<dbReference type="InterPro" id="IPR023828">
    <property type="entry name" value="Peptidase_S8_Ser-AS"/>
</dbReference>
<dbReference type="Pfam" id="PF02225">
    <property type="entry name" value="PA"/>
    <property type="match status" value="1"/>
</dbReference>
<comment type="similarity">
    <text evidence="1 8 9">Belongs to the peptidase S8 family.</text>
</comment>
<dbReference type="CDD" id="cd07474">
    <property type="entry name" value="Peptidases_S8_subtilisin_Vpr-like"/>
    <property type="match status" value="1"/>
</dbReference>
<dbReference type="RefSeq" id="WP_353650679.1">
    <property type="nucleotide sequence ID" value="NZ_CP159218.1"/>
</dbReference>
<name>A0AAU8DTX1_9ACTN</name>
<evidence type="ECO:0000256" key="4">
    <source>
        <dbReference type="ARBA" id="ARBA00022729"/>
    </source>
</evidence>
<dbReference type="PANTHER" id="PTHR43806">
    <property type="entry name" value="PEPTIDASE S8"/>
    <property type="match status" value="1"/>
</dbReference>
<proteinExistence type="inferred from homology"/>
<keyword evidence="5 8" id="KW-0378">Hydrolase</keyword>
<keyword evidence="6 8" id="KW-0720">Serine protease</keyword>
<dbReference type="AlphaFoldDB" id="A0AAU8DTX1"/>
<evidence type="ECO:0000256" key="6">
    <source>
        <dbReference type="ARBA" id="ARBA00022825"/>
    </source>
</evidence>
<dbReference type="SUPFAM" id="SSF52743">
    <property type="entry name" value="Subtilisin-like"/>
    <property type="match status" value="1"/>
</dbReference>
<feature type="chain" id="PRO_5044009178" evidence="11">
    <location>
        <begin position="19"/>
        <end position="1096"/>
    </location>
</feature>
<feature type="active site" description="Charge relay system" evidence="7 8">
    <location>
        <position position="191"/>
    </location>
</feature>
<dbReference type="PRINTS" id="PR00723">
    <property type="entry name" value="SUBTILISIN"/>
</dbReference>
<evidence type="ECO:0000256" key="11">
    <source>
        <dbReference type="SAM" id="SignalP"/>
    </source>
</evidence>
<dbReference type="InterPro" id="IPR034213">
    <property type="entry name" value="S8_Vpr-like"/>
</dbReference>
<dbReference type="PROSITE" id="PS00137">
    <property type="entry name" value="SUBTILASE_HIS"/>
    <property type="match status" value="1"/>
</dbReference>
<feature type="active site" description="Charge relay system" evidence="7 8">
    <location>
        <position position="613"/>
    </location>
</feature>
<dbReference type="PROSITE" id="PS51892">
    <property type="entry name" value="SUBTILASE"/>
    <property type="match status" value="1"/>
</dbReference>
<dbReference type="InterPro" id="IPR036852">
    <property type="entry name" value="Peptidase_S8/S53_dom_sf"/>
</dbReference>
<keyword evidence="4 11" id="KW-0732">Signal</keyword>
<evidence type="ECO:0000256" key="10">
    <source>
        <dbReference type="SAM" id="MobiDB-lite"/>
    </source>
</evidence>
<protein>
    <submittedName>
        <fullName evidence="14">S8 family serine peptidase</fullName>
    </submittedName>
</protein>
<dbReference type="Pfam" id="PF00082">
    <property type="entry name" value="Peptidase_S8"/>
    <property type="match status" value="1"/>
</dbReference>
<accession>A0AAU8DTX1</accession>
<dbReference type="InterPro" id="IPR003137">
    <property type="entry name" value="PA_domain"/>
</dbReference>
<dbReference type="InterPro" id="IPR000209">
    <property type="entry name" value="Peptidase_S8/S53_dom"/>
</dbReference>
<feature type="region of interest" description="Disordered" evidence="10">
    <location>
        <begin position="568"/>
        <end position="601"/>
    </location>
</feature>
<evidence type="ECO:0000256" key="9">
    <source>
        <dbReference type="RuleBase" id="RU003355"/>
    </source>
</evidence>
<dbReference type="Gene3D" id="3.40.50.200">
    <property type="entry name" value="Peptidase S8/S53 domain"/>
    <property type="match status" value="2"/>
</dbReference>
<dbReference type="InterPro" id="IPR015500">
    <property type="entry name" value="Peptidase_S8_subtilisin-rel"/>
</dbReference>
<dbReference type="PANTHER" id="PTHR43806:SF11">
    <property type="entry name" value="CEREVISIN-RELATED"/>
    <property type="match status" value="1"/>
</dbReference>
<evidence type="ECO:0000256" key="5">
    <source>
        <dbReference type="ARBA" id="ARBA00022801"/>
    </source>
</evidence>
<dbReference type="PROSITE" id="PS00136">
    <property type="entry name" value="SUBTILASE_ASP"/>
    <property type="match status" value="1"/>
</dbReference>
<dbReference type="PROSITE" id="PS00138">
    <property type="entry name" value="SUBTILASE_SER"/>
    <property type="match status" value="1"/>
</dbReference>
<feature type="active site" description="Charge relay system" evidence="7 8">
    <location>
        <position position="262"/>
    </location>
</feature>
<dbReference type="EMBL" id="CP159218">
    <property type="protein sequence ID" value="XCG65068.1"/>
    <property type="molecule type" value="Genomic_DNA"/>
</dbReference>
<evidence type="ECO:0000256" key="8">
    <source>
        <dbReference type="PROSITE-ProRule" id="PRU01240"/>
    </source>
</evidence>
<keyword evidence="3 8" id="KW-0645">Protease</keyword>